<dbReference type="GO" id="GO:0016887">
    <property type="term" value="F:ATP hydrolysis activity"/>
    <property type="evidence" value="ECO:0007669"/>
    <property type="project" value="InterPro"/>
</dbReference>
<dbReference type="InterPro" id="IPR003594">
    <property type="entry name" value="HATPase_dom"/>
</dbReference>
<evidence type="ECO:0000259" key="12">
    <source>
        <dbReference type="SMART" id="SM00387"/>
    </source>
</evidence>
<evidence type="ECO:0000256" key="4">
    <source>
        <dbReference type="ARBA" id="ARBA00022741"/>
    </source>
</evidence>
<dbReference type="PANTHER" id="PTHR11528">
    <property type="entry name" value="HEAT SHOCK PROTEIN 90 FAMILY MEMBER"/>
    <property type="match status" value="1"/>
</dbReference>
<proteinExistence type="inferred from homology"/>
<dbReference type="Gene3D" id="3.40.50.11260">
    <property type="match status" value="1"/>
</dbReference>
<feature type="binding site" evidence="11">
    <location>
        <position position="41"/>
    </location>
    <ligand>
        <name>ATP</name>
        <dbReference type="ChEBI" id="CHEBI:30616"/>
    </ligand>
</feature>
<feature type="binding site" evidence="11">
    <location>
        <position position="346"/>
    </location>
    <ligand>
        <name>ATP</name>
        <dbReference type="ChEBI" id="CHEBI:30616"/>
    </ligand>
</feature>
<keyword evidence="3 10" id="KW-0963">Cytoplasm</keyword>
<dbReference type="AlphaFoldDB" id="A0A939ILY9"/>
<dbReference type="Gene3D" id="3.30.230.80">
    <property type="match status" value="1"/>
</dbReference>
<keyword evidence="7 10" id="KW-0143">Chaperone</keyword>
<comment type="subcellular location">
    <subcellularLocation>
        <location evidence="1 10">Cytoplasm</location>
    </subcellularLocation>
</comment>
<feature type="binding site" evidence="11">
    <location>
        <begin position="103"/>
        <end position="104"/>
    </location>
    <ligand>
        <name>ATP</name>
        <dbReference type="ChEBI" id="CHEBI:30616"/>
    </ligand>
</feature>
<evidence type="ECO:0000256" key="9">
    <source>
        <dbReference type="ARBA" id="ARBA00070675"/>
    </source>
</evidence>
<keyword evidence="14" id="KW-1185">Reference proteome</keyword>
<feature type="region of interest" description="C" evidence="10">
    <location>
        <begin position="563"/>
        <end position="638"/>
    </location>
</feature>
<dbReference type="GO" id="GO:0005524">
    <property type="term" value="F:ATP binding"/>
    <property type="evidence" value="ECO:0007669"/>
    <property type="project" value="UniProtKB-UniRule"/>
</dbReference>
<sequence length="638" mass="71516">MTADVKKETLGFQTEAKQLLHLMIHSLYSNREIFLRELISNASDAIDKLRFAALSDDSLLEGQGDYRIRVDVDQEAGTLTISDNGVGMSREEAVEHLGTIAKSGTAAFLENLTGDQQKDSQLIGQFGVGFYSAFIVADRVEVHTRRAGEPADAGVLWESHGESEFSVEPRARAERGTSITLYLKPDCTEYADDFRVRSVIKKYSDHISVPVEMLKPATPAAEGEEEEQPAAPEYEAVNEATALWTRPRNEVSDDEYKAFYSHVSHDFDEPLTWSHNKVEGKLEYTSLLYLPKRAPFDMWNRDMARGLKLYVQRTFIMDEAEQFLPLYLRFVKGVVDSNDLPLNVSREILQQEGSVESMRGALTKRVLDMLAKLAKKGGEDYAAFWKEFGQVLKEGPAEDFANKEKIAKLLRFASTHTDKPEQDQSLEDYVSRMAEGQEKIYYVVAENFNTAKNSPHLEVFRKKGIEVLLLSDRVDDWLMNHLGEFDGKPLQDVARGALDLASESEEEKAAQEQLQKDSEGLVERLAKVLEAQVSEVRATARLTDSAACLVVGDHDMGAQMRRILEAAGQPVPDSKPILEVNPRHPLLQMLDAESDEDRFADLTHIVFDQACLAEGGQLEDPASYVSRLNKLLLAMSKS</sequence>
<comment type="caution">
    <text evidence="13">The sequence shown here is derived from an EMBL/GenBank/DDBJ whole genome shotgun (WGS) entry which is preliminary data.</text>
</comment>
<evidence type="ECO:0000256" key="7">
    <source>
        <dbReference type="ARBA" id="ARBA00023186"/>
    </source>
</evidence>
<evidence type="ECO:0000256" key="6">
    <source>
        <dbReference type="ARBA" id="ARBA00023016"/>
    </source>
</evidence>
<evidence type="ECO:0000313" key="13">
    <source>
        <dbReference type="EMBL" id="MBN7798871.1"/>
    </source>
</evidence>
<keyword evidence="5 10" id="KW-0067">ATP-binding</keyword>
<dbReference type="InterPro" id="IPR020568">
    <property type="entry name" value="Ribosomal_Su5_D2-typ_SF"/>
</dbReference>
<feature type="region of interest" description="B" evidence="10">
    <location>
        <begin position="347"/>
        <end position="562"/>
    </location>
</feature>
<dbReference type="EMBL" id="JAFKCZ010000019">
    <property type="protein sequence ID" value="MBN7798871.1"/>
    <property type="molecule type" value="Genomic_DNA"/>
</dbReference>
<feature type="binding site" evidence="11">
    <location>
        <position position="83"/>
    </location>
    <ligand>
        <name>ATP</name>
        <dbReference type="ChEBI" id="CHEBI:30616"/>
    </ligand>
</feature>
<dbReference type="Pfam" id="PF00183">
    <property type="entry name" value="HSP90"/>
    <property type="match status" value="1"/>
</dbReference>
<dbReference type="Gene3D" id="1.20.120.790">
    <property type="entry name" value="Heat shock protein 90, C-terminal domain"/>
    <property type="match status" value="1"/>
</dbReference>
<evidence type="ECO:0000256" key="3">
    <source>
        <dbReference type="ARBA" id="ARBA00022490"/>
    </source>
</evidence>
<reference evidence="13" key="1">
    <citation type="submission" date="2021-02" db="EMBL/GenBank/DDBJ databases">
        <title>PHA producing bacteria isolated from coastal sediment in Guangdong, Shenzhen.</title>
        <authorList>
            <person name="Zheng W."/>
            <person name="Yu S."/>
            <person name="Huang Y."/>
        </authorList>
    </citation>
    <scope>NUCLEOTIDE SEQUENCE</scope>
    <source>
        <strain evidence="13">TN14-10</strain>
    </source>
</reference>
<dbReference type="GO" id="GO:0005737">
    <property type="term" value="C:cytoplasm"/>
    <property type="evidence" value="ECO:0007669"/>
    <property type="project" value="UniProtKB-SubCell"/>
</dbReference>
<feature type="domain" description="Histidine kinase/HSP90-like ATPase" evidence="12">
    <location>
        <begin position="30"/>
        <end position="173"/>
    </location>
</feature>
<dbReference type="PROSITE" id="PS00298">
    <property type="entry name" value="HSP90"/>
    <property type="match status" value="1"/>
</dbReference>
<dbReference type="Pfam" id="PF13589">
    <property type="entry name" value="HATPase_c_3"/>
    <property type="match status" value="1"/>
</dbReference>
<accession>A0A939ILY9</accession>
<evidence type="ECO:0000256" key="11">
    <source>
        <dbReference type="PIRSR" id="PIRSR002583-1"/>
    </source>
</evidence>
<dbReference type="SUPFAM" id="SSF55874">
    <property type="entry name" value="ATPase domain of HSP90 chaperone/DNA topoisomerase II/histidine kinase"/>
    <property type="match status" value="1"/>
</dbReference>
<dbReference type="InterPro" id="IPR019805">
    <property type="entry name" value="Heat_shock_protein_90_CS"/>
</dbReference>
<dbReference type="NCBIfam" id="NF003555">
    <property type="entry name" value="PRK05218.1"/>
    <property type="match status" value="1"/>
</dbReference>
<dbReference type="CDD" id="cd16927">
    <property type="entry name" value="HATPase_Hsp90-like"/>
    <property type="match status" value="1"/>
</dbReference>
<keyword evidence="4 10" id="KW-0547">Nucleotide-binding</keyword>
<gene>
    <name evidence="10 13" type="primary">htpG</name>
    <name evidence="13" type="ORF">JYP50_19895</name>
</gene>
<evidence type="ECO:0000256" key="5">
    <source>
        <dbReference type="ARBA" id="ARBA00022840"/>
    </source>
</evidence>
<keyword evidence="6 10" id="KW-0346">Stress response</keyword>
<dbReference type="SMART" id="SM00387">
    <property type="entry name" value="HATPase_c"/>
    <property type="match status" value="1"/>
</dbReference>
<dbReference type="InterPro" id="IPR020575">
    <property type="entry name" value="Hsp90_N"/>
</dbReference>
<dbReference type="GO" id="GO:0051082">
    <property type="term" value="F:unfolded protein binding"/>
    <property type="evidence" value="ECO:0007669"/>
    <property type="project" value="UniProtKB-UniRule"/>
</dbReference>
<dbReference type="Gene3D" id="3.30.565.10">
    <property type="entry name" value="Histidine kinase-like ATPase, C-terminal domain"/>
    <property type="match status" value="1"/>
</dbReference>
<dbReference type="HAMAP" id="MF_00505">
    <property type="entry name" value="HSP90"/>
    <property type="match status" value="1"/>
</dbReference>
<dbReference type="GO" id="GO:0140662">
    <property type="term" value="F:ATP-dependent protein folding chaperone"/>
    <property type="evidence" value="ECO:0007669"/>
    <property type="project" value="InterPro"/>
</dbReference>
<comment type="function">
    <text evidence="8 10">Molecular chaperone. Has ATPase activity.</text>
</comment>
<evidence type="ECO:0000256" key="1">
    <source>
        <dbReference type="ARBA" id="ARBA00004496"/>
    </source>
</evidence>
<name>A0A939ILY9_9GAMM</name>
<dbReference type="SUPFAM" id="SSF110942">
    <property type="entry name" value="HSP90 C-terminal domain"/>
    <property type="match status" value="1"/>
</dbReference>
<feature type="binding site" evidence="11">
    <location>
        <position position="88"/>
    </location>
    <ligand>
        <name>ATP</name>
        <dbReference type="ChEBI" id="CHEBI:30616"/>
    </ligand>
</feature>
<feature type="binding site" evidence="11">
    <location>
        <begin position="125"/>
        <end position="130"/>
    </location>
    <ligand>
        <name>ATP</name>
        <dbReference type="ChEBI" id="CHEBI:30616"/>
    </ligand>
</feature>
<dbReference type="InterPro" id="IPR036890">
    <property type="entry name" value="HATPase_C_sf"/>
</dbReference>
<organism evidence="13 14">
    <name type="scientific">Parahaliea mediterranea</name>
    <dbReference type="NCBI Taxonomy" id="651086"/>
    <lineage>
        <taxon>Bacteria</taxon>
        <taxon>Pseudomonadati</taxon>
        <taxon>Pseudomonadota</taxon>
        <taxon>Gammaproteobacteria</taxon>
        <taxon>Cellvibrionales</taxon>
        <taxon>Halieaceae</taxon>
        <taxon>Parahaliea</taxon>
    </lineage>
</organism>
<comment type="subunit">
    <text evidence="10">Homodimer.</text>
</comment>
<dbReference type="PRINTS" id="PR00775">
    <property type="entry name" value="HEATSHOCK90"/>
</dbReference>
<dbReference type="SUPFAM" id="SSF54211">
    <property type="entry name" value="Ribosomal protein S5 domain 2-like"/>
    <property type="match status" value="1"/>
</dbReference>
<dbReference type="Proteomes" id="UP000664303">
    <property type="component" value="Unassembled WGS sequence"/>
</dbReference>
<feature type="binding site" evidence="11">
    <location>
        <position position="37"/>
    </location>
    <ligand>
        <name>ATP</name>
        <dbReference type="ChEBI" id="CHEBI:30616"/>
    </ligand>
</feature>
<evidence type="ECO:0000313" key="14">
    <source>
        <dbReference type="Proteomes" id="UP000664303"/>
    </source>
</evidence>
<dbReference type="FunFam" id="3.30.565.10:FF:000009">
    <property type="entry name" value="Molecular chaperone HtpG"/>
    <property type="match status" value="1"/>
</dbReference>
<dbReference type="InterPro" id="IPR037196">
    <property type="entry name" value="HSP90_C"/>
</dbReference>
<feature type="region of interest" description="A; substrate-binding" evidence="10">
    <location>
        <begin position="1"/>
        <end position="346"/>
    </location>
</feature>
<evidence type="ECO:0000256" key="10">
    <source>
        <dbReference type="HAMAP-Rule" id="MF_00505"/>
    </source>
</evidence>
<dbReference type="InterPro" id="IPR001404">
    <property type="entry name" value="Hsp90_fam"/>
</dbReference>
<feature type="binding site" evidence="11">
    <location>
        <position position="102"/>
    </location>
    <ligand>
        <name>ATP</name>
        <dbReference type="ChEBI" id="CHEBI:30616"/>
    </ligand>
</feature>
<protein>
    <recommendedName>
        <fullName evidence="9 10">Chaperone protein HtpG</fullName>
    </recommendedName>
    <alternativeName>
        <fullName evidence="10">Heat shock protein HtpG</fullName>
    </alternativeName>
    <alternativeName>
        <fullName evidence="10">High temperature protein G</fullName>
    </alternativeName>
</protein>
<evidence type="ECO:0000256" key="2">
    <source>
        <dbReference type="ARBA" id="ARBA00008239"/>
    </source>
</evidence>
<evidence type="ECO:0000256" key="8">
    <source>
        <dbReference type="ARBA" id="ARBA00058590"/>
    </source>
</evidence>
<feature type="binding site" evidence="11">
    <location>
        <position position="177"/>
    </location>
    <ligand>
        <name>ATP</name>
        <dbReference type="ChEBI" id="CHEBI:30616"/>
    </ligand>
</feature>
<dbReference type="FunFam" id="3.30.230.80:FF:000002">
    <property type="entry name" value="Molecular chaperone HtpG"/>
    <property type="match status" value="1"/>
</dbReference>
<dbReference type="RefSeq" id="WP_206562315.1">
    <property type="nucleotide sequence ID" value="NZ_JAFKCZ010000019.1"/>
</dbReference>
<dbReference type="PIRSF" id="PIRSF002583">
    <property type="entry name" value="Hsp90"/>
    <property type="match status" value="1"/>
</dbReference>
<comment type="similarity">
    <text evidence="2 10">Belongs to the heat shock protein 90 family.</text>
</comment>